<dbReference type="EMBL" id="BPVZ01000018">
    <property type="protein sequence ID" value="GKV02253.1"/>
    <property type="molecule type" value="Genomic_DNA"/>
</dbReference>
<dbReference type="AlphaFoldDB" id="A0AAV5ISW3"/>
<evidence type="ECO:0000256" key="1">
    <source>
        <dbReference type="ARBA" id="ARBA00022614"/>
    </source>
</evidence>
<dbReference type="Gene3D" id="3.80.10.10">
    <property type="entry name" value="Ribonuclease Inhibitor"/>
    <property type="match status" value="4"/>
</dbReference>
<dbReference type="Proteomes" id="UP001054252">
    <property type="component" value="Unassembled WGS sequence"/>
</dbReference>
<organism evidence="4 5">
    <name type="scientific">Rubroshorea leprosula</name>
    <dbReference type="NCBI Taxonomy" id="152421"/>
    <lineage>
        <taxon>Eukaryota</taxon>
        <taxon>Viridiplantae</taxon>
        <taxon>Streptophyta</taxon>
        <taxon>Embryophyta</taxon>
        <taxon>Tracheophyta</taxon>
        <taxon>Spermatophyta</taxon>
        <taxon>Magnoliopsida</taxon>
        <taxon>eudicotyledons</taxon>
        <taxon>Gunneridae</taxon>
        <taxon>Pentapetalae</taxon>
        <taxon>rosids</taxon>
        <taxon>malvids</taxon>
        <taxon>Malvales</taxon>
        <taxon>Dipterocarpaceae</taxon>
        <taxon>Rubroshorea</taxon>
    </lineage>
</organism>
<gene>
    <name evidence="4" type="ORF">SLEP1_g14710</name>
</gene>
<proteinExistence type="predicted"/>
<evidence type="ECO:0000256" key="2">
    <source>
        <dbReference type="ARBA" id="ARBA00022821"/>
    </source>
</evidence>
<comment type="caution">
    <text evidence="4">The sequence shown here is derived from an EMBL/GenBank/DDBJ whole genome shotgun (WGS) entry which is preliminary data.</text>
</comment>
<feature type="domain" description="R13L1/DRL21-like LRR repeat region" evidence="3">
    <location>
        <begin position="234"/>
        <end position="294"/>
    </location>
</feature>
<accession>A0AAV5ISW3</accession>
<dbReference type="InterPro" id="IPR032675">
    <property type="entry name" value="LRR_dom_sf"/>
</dbReference>
<dbReference type="Pfam" id="PF25019">
    <property type="entry name" value="LRR_R13L1-DRL21"/>
    <property type="match status" value="1"/>
</dbReference>
<evidence type="ECO:0000313" key="4">
    <source>
        <dbReference type="EMBL" id="GKV02253.1"/>
    </source>
</evidence>
<dbReference type="GO" id="GO:0006952">
    <property type="term" value="P:defense response"/>
    <property type="evidence" value="ECO:0007669"/>
    <property type="project" value="UniProtKB-KW"/>
</dbReference>
<dbReference type="PANTHER" id="PTHR36766">
    <property type="entry name" value="PLANT BROAD-SPECTRUM MILDEW RESISTANCE PROTEIN RPW8"/>
    <property type="match status" value="1"/>
</dbReference>
<dbReference type="InterPro" id="IPR056789">
    <property type="entry name" value="LRR_R13L1-DRL21"/>
</dbReference>
<keyword evidence="2" id="KW-0611">Plant defense</keyword>
<evidence type="ECO:0000259" key="3">
    <source>
        <dbReference type="Pfam" id="PF25019"/>
    </source>
</evidence>
<dbReference type="SUPFAM" id="SSF52058">
    <property type="entry name" value="L domain-like"/>
    <property type="match status" value="1"/>
</dbReference>
<keyword evidence="1" id="KW-0433">Leucine-rich repeat</keyword>
<sequence length="428" mass="48623">MGSLEEWAEIEGVIVFPCLERLEIQSCPKLKTWSMGGFASHHKLSELNIICCSSLVAIPSIDGQLSLKTLSITDCPELVYLPNGLDTCTSLQDLTIDQCSNLVEFSGLSISHPNISIEVLSLNRCDKIKSLPHQLQHLVALKRLSIHNCNEVEAFPEWLGDLSSLVSLSIYSCNKLNRIPEECLGRLTHLKRLQMGPFYSELEEFPGLTSIHHLHASLEKLELVGWDKLKSLPDQLQHLTALKELKIDSFTGVEALPEWLGNLSSLTSLSIRSWNKLKSIPEECLSRLTCLERLWMGPFWSELEEYPGLSSIHHLHASLQDLTLQGWDKLKSLPHQLRHLTALQQLTIIRFNGVETLPELLGDLSSLRWLRIFFCDNLTHLPSAKAMHHLSNLEYLEIYRCSKLKERCAEERGPEWPKISHIPVKSIW</sequence>
<name>A0AAV5ISW3_9ROSI</name>
<reference evidence="4 5" key="1">
    <citation type="journal article" date="2021" name="Commun. Biol.">
        <title>The genome of Shorea leprosula (Dipterocarpaceae) highlights the ecological relevance of drought in aseasonal tropical rainforests.</title>
        <authorList>
            <person name="Ng K.K.S."/>
            <person name="Kobayashi M.J."/>
            <person name="Fawcett J.A."/>
            <person name="Hatakeyama M."/>
            <person name="Paape T."/>
            <person name="Ng C.H."/>
            <person name="Ang C.C."/>
            <person name="Tnah L.H."/>
            <person name="Lee C.T."/>
            <person name="Nishiyama T."/>
            <person name="Sese J."/>
            <person name="O'Brien M.J."/>
            <person name="Copetti D."/>
            <person name="Mohd Noor M.I."/>
            <person name="Ong R.C."/>
            <person name="Putra M."/>
            <person name="Sireger I.Z."/>
            <person name="Indrioko S."/>
            <person name="Kosugi Y."/>
            <person name="Izuno A."/>
            <person name="Isagi Y."/>
            <person name="Lee S.L."/>
            <person name="Shimizu K.K."/>
        </authorList>
    </citation>
    <scope>NUCLEOTIDE SEQUENCE [LARGE SCALE GENOMIC DNA]</scope>
    <source>
        <strain evidence="4">214</strain>
    </source>
</reference>
<dbReference type="PANTHER" id="PTHR36766:SF40">
    <property type="entry name" value="DISEASE RESISTANCE PROTEIN RGA3"/>
    <property type="match status" value="1"/>
</dbReference>
<protein>
    <recommendedName>
        <fullName evidence="3">R13L1/DRL21-like LRR repeat region domain-containing protein</fullName>
    </recommendedName>
</protein>
<evidence type="ECO:0000313" key="5">
    <source>
        <dbReference type="Proteomes" id="UP001054252"/>
    </source>
</evidence>
<keyword evidence="5" id="KW-1185">Reference proteome</keyword>